<dbReference type="PANTHER" id="PTHR45296:SF1">
    <property type="entry name" value="TRANSDUCIN_WD40 REPEAT-LIKE SUPERFAMILY PROTEIN"/>
    <property type="match status" value="1"/>
</dbReference>
<reference evidence="1" key="1">
    <citation type="submission" date="2020-05" db="EMBL/GenBank/DDBJ databases">
        <title>Mycena genomes resolve the evolution of fungal bioluminescence.</title>
        <authorList>
            <person name="Tsai I.J."/>
        </authorList>
    </citation>
    <scope>NUCLEOTIDE SEQUENCE</scope>
    <source>
        <strain evidence="1">CCC161011</strain>
    </source>
</reference>
<dbReference type="SUPFAM" id="SSF50978">
    <property type="entry name" value="WD40 repeat-like"/>
    <property type="match status" value="1"/>
</dbReference>
<dbReference type="Proteomes" id="UP000620124">
    <property type="component" value="Unassembled WGS sequence"/>
</dbReference>
<keyword evidence="2" id="KW-1185">Reference proteome</keyword>
<sequence length="356" mass="38702">MVEDLLNNLPNYRLIHALPTPSPISAIAFGHAGHLFAGSDDGSLRVYDLSSFKVCKAIRGLPTEISSVCCFKRPGSDLRDVWLACGRQAYSFQMESEKLVQAVSDATAVIELCDDEEDVLNELALNPGKYLAFSTDSGTVGVVDLSTSAITRMKSSHSSICGIVRFVPDRPREIVSGGYDSCLLHFDFLQGTVLSRRDIPPFPAAGGMSLSPPFIMSAAISTTGVMAAGTADGRLWLGFGGEKGGPSKSTKKKRTRKWDGLNPDDEHLEKIAEGPIVAMAFSDPSTLTVSTLLGSIKQYRIVRQENQELQLAKIWEGQTRISKVNALIIDERRFVVAGLDDRSKGLIEIWNREGPP</sequence>
<dbReference type="AlphaFoldDB" id="A0A8H7CJ44"/>
<dbReference type="Gene3D" id="2.130.10.10">
    <property type="entry name" value="YVTN repeat-like/Quinoprotein amine dehydrogenase"/>
    <property type="match status" value="2"/>
</dbReference>
<dbReference type="EMBL" id="JACAZI010000021">
    <property type="protein sequence ID" value="KAF7338156.1"/>
    <property type="molecule type" value="Genomic_DNA"/>
</dbReference>
<dbReference type="InterPro" id="IPR015943">
    <property type="entry name" value="WD40/YVTN_repeat-like_dom_sf"/>
</dbReference>
<dbReference type="InterPro" id="IPR036322">
    <property type="entry name" value="WD40_repeat_dom_sf"/>
</dbReference>
<evidence type="ECO:0000313" key="1">
    <source>
        <dbReference type="EMBL" id="KAF7338156.1"/>
    </source>
</evidence>
<dbReference type="Pfam" id="PF00400">
    <property type="entry name" value="WD40"/>
    <property type="match status" value="1"/>
</dbReference>
<organism evidence="1 2">
    <name type="scientific">Mycena venus</name>
    <dbReference type="NCBI Taxonomy" id="2733690"/>
    <lineage>
        <taxon>Eukaryota</taxon>
        <taxon>Fungi</taxon>
        <taxon>Dikarya</taxon>
        <taxon>Basidiomycota</taxon>
        <taxon>Agaricomycotina</taxon>
        <taxon>Agaricomycetes</taxon>
        <taxon>Agaricomycetidae</taxon>
        <taxon>Agaricales</taxon>
        <taxon>Marasmiineae</taxon>
        <taxon>Mycenaceae</taxon>
        <taxon>Mycena</taxon>
    </lineage>
</organism>
<dbReference type="PANTHER" id="PTHR45296">
    <property type="entry name" value="TRANSDUCIN/WD40 REPEAT-LIKE SUPERFAMILY PROTEIN"/>
    <property type="match status" value="1"/>
</dbReference>
<dbReference type="OrthoDB" id="2161379at2759"/>
<name>A0A8H7CJ44_9AGAR</name>
<proteinExistence type="predicted"/>
<dbReference type="InterPro" id="IPR001680">
    <property type="entry name" value="WD40_rpt"/>
</dbReference>
<accession>A0A8H7CJ44</accession>
<dbReference type="SMART" id="SM00320">
    <property type="entry name" value="WD40"/>
    <property type="match status" value="3"/>
</dbReference>
<evidence type="ECO:0000313" key="2">
    <source>
        <dbReference type="Proteomes" id="UP000620124"/>
    </source>
</evidence>
<comment type="caution">
    <text evidence="1">The sequence shown here is derived from an EMBL/GenBank/DDBJ whole genome shotgun (WGS) entry which is preliminary data.</text>
</comment>
<protein>
    <submittedName>
        <fullName evidence="1">WD repeat-containing protein 53</fullName>
    </submittedName>
</protein>
<gene>
    <name evidence="1" type="ORF">MVEN_02040500</name>
</gene>